<evidence type="ECO:0000256" key="1">
    <source>
        <dbReference type="ARBA" id="ARBA00023054"/>
    </source>
</evidence>
<dbReference type="Proteomes" id="UP000002280">
    <property type="component" value="Unplaced"/>
</dbReference>
<evidence type="ECO:0000313" key="6">
    <source>
        <dbReference type="Ensembl" id="ENSMODP00000024805.3"/>
    </source>
</evidence>
<accession>H9H7J3</accession>
<keyword evidence="1 2" id="KW-0175">Coiled coil</keyword>
<feature type="compositionally biased region" description="Basic and acidic residues" evidence="3">
    <location>
        <begin position="92"/>
        <end position="120"/>
    </location>
</feature>
<dbReference type="HOGENOM" id="CLU_607740_0_0_1"/>
<protein>
    <recommendedName>
        <fullName evidence="8">Ankyrin repeat domain-containing protein 26-like</fullName>
    </recommendedName>
</protein>
<feature type="compositionally biased region" description="Basic and acidic residues" evidence="3">
    <location>
        <begin position="267"/>
        <end position="277"/>
    </location>
</feature>
<feature type="compositionally biased region" description="Basic and acidic residues" evidence="3">
    <location>
        <begin position="226"/>
        <end position="258"/>
    </location>
</feature>
<feature type="coiled-coil region" evidence="2">
    <location>
        <begin position="498"/>
        <end position="543"/>
    </location>
</feature>
<feature type="region of interest" description="Disordered" evidence="3">
    <location>
        <begin position="816"/>
        <end position="842"/>
    </location>
</feature>
<evidence type="ECO:0000259" key="4">
    <source>
        <dbReference type="Pfam" id="PF12001"/>
    </source>
</evidence>
<evidence type="ECO:0000256" key="2">
    <source>
        <dbReference type="SAM" id="Coils"/>
    </source>
</evidence>
<dbReference type="GeneTree" id="ENSGT00940000153661"/>
<feature type="region of interest" description="Disordered" evidence="3">
    <location>
        <begin position="898"/>
        <end position="927"/>
    </location>
</feature>
<evidence type="ECO:0000256" key="3">
    <source>
        <dbReference type="SAM" id="MobiDB-lite"/>
    </source>
</evidence>
<dbReference type="Pfam" id="PF14915">
    <property type="entry name" value="CCDC144C"/>
    <property type="match status" value="2"/>
</dbReference>
<proteinExistence type="predicted"/>
<feature type="region of interest" description="Disordered" evidence="3">
    <location>
        <begin position="92"/>
        <end position="139"/>
    </location>
</feature>
<dbReference type="PANTHER" id="PTHR24147">
    <property type="entry name" value="ANKYRIN REPEAT DOMAIN 36-RELATED"/>
    <property type="match status" value="1"/>
</dbReference>
<feature type="compositionally biased region" description="Basic and acidic residues" evidence="3">
    <location>
        <begin position="898"/>
        <end position="920"/>
    </location>
</feature>
<evidence type="ECO:0000259" key="5">
    <source>
        <dbReference type="Pfam" id="PF14915"/>
    </source>
</evidence>
<dbReference type="HOGENOM" id="CLU_057627_1_0_1"/>
<evidence type="ECO:0008006" key="8">
    <source>
        <dbReference type="Google" id="ProtNLM"/>
    </source>
</evidence>
<sequence length="1180" mass="137680">MEIPVEEIAEKLPEDNMTVNFNKLPFDVEDHHGNEIEENKIPVEVTPKMTLSSSKESSIPVLHRFLWFPLKKEEKKQSKAGMPLKTIREQIRRKEKLSSKEVEKKQSLEVAEQSRAREPRQGGNNLTQVEEQKNKPQHNEMETLVEEIAEKLPEDKMTVNFNKLSFNVKDHYGNESEENKIPVKETQQMTVPSSKESSIPVHHRFMWFPLKKEEEKQSKAGMPLKTIREQIGRKEKLSSKDVRKKQSLEVAEQSRAREPGPGGHNLKQVEEQKKKPPHCEIQIPEEEFGENLTEDKMSVKVNELAFNVKNHQCNKSEENKIPGEEIPKMTISSSKESSVSGQHFLKWFPLGKKKEKQPKAGMFFKTIREHLRRKEKLYSEGVEMKQSYQLTVQSLDREPRPGGNNLKQIDEERYETLGQNDRALQDGLLSNHLRKQNEIEATALEVNQMCEIPDYHEKEKPVLQKNNLLLDEIGVFLLAGDTGKIEKREKESRHIKENEVSKEKTDELQKKLKLSEETLRTKLSEANKQLNFLMIKNRKLTSKWKKEKQKRARVGKDKQSCHLCSAIPDPKQCQTSKQDLAYAFQQERDEWLRIKDQLNYDLSRERDRNDFLAQQLEEADSEVNSLQNQLIHLHCSYREKALILESTERALHQAQFHIKELKRINNIQNEKQQEYTAKEECYQGKLPEIHSENMVLQQQLENAPKRVIIKKKVVKDVQVNFSDPFAKVHADREKQVLLVEERNKELIDDCNHSREQGCTYEKEQKEREGTIKELQQQLADALKRQSTLEVFLEVIFCYIHDLEDKKQQLQKETEEIKSKLRESEGRHPKAEPWTNDLEDGEQKLEMENGRLEATAKELLGKMEKMQENLLDPKWLDPERGKGKTLVELKQSLVASLDDQRKRNEEVEQDIGRPRKKKLEEDDKGDLASQEALKQACSQVEDAQMNTLRNQKEELAQQVEAASSKCIQLEWTIQGLRQELLSKESLEEKNGKLEKEKSQLEEEIANLKHRFKMTMLEHRQVEQYKSEVDEQATQEIIGKLRTIKLFLQTQAAFQNNTEQLGENHQAPRGNEMEWRMKYMEAELSTLRSSYQDAEEQLERNTQLYFKELKANESLSKELDRANRRLLKVSAKLRNERQRNETLRASFTASPVLEPPPTEPPNSSSLLNGGLIPRGNRTCFEQ</sequence>
<organism evidence="6 7">
    <name type="scientific">Monodelphis domestica</name>
    <name type="common">Gray short-tailed opossum</name>
    <dbReference type="NCBI Taxonomy" id="13616"/>
    <lineage>
        <taxon>Eukaryota</taxon>
        <taxon>Metazoa</taxon>
        <taxon>Chordata</taxon>
        <taxon>Craniata</taxon>
        <taxon>Vertebrata</taxon>
        <taxon>Euteleostomi</taxon>
        <taxon>Mammalia</taxon>
        <taxon>Metatheria</taxon>
        <taxon>Didelphimorphia</taxon>
        <taxon>Didelphidae</taxon>
        <taxon>Monodelphis</taxon>
    </lineage>
</organism>
<dbReference type="InterPro" id="IPR039497">
    <property type="entry name" value="CC144C-like_CC_dom"/>
</dbReference>
<dbReference type="InterPro" id="IPR021885">
    <property type="entry name" value="DUF3496"/>
</dbReference>
<dbReference type="eggNOG" id="ENOG502QR0R">
    <property type="taxonomic scope" value="Eukaryota"/>
</dbReference>
<dbReference type="Ensembl" id="ENSMODT00000043623.2">
    <property type="protein sequence ID" value="ENSMODP00000040517.2"/>
    <property type="gene ID" value="ENSMODG00000019880.4"/>
</dbReference>
<keyword evidence="7" id="KW-1185">Reference proteome</keyword>
<feature type="coiled-coil region" evidence="2">
    <location>
        <begin position="937"/>
        <end position="1016"/>
    </location>
</feature>
<feature type="domain" description="CCDC144C-like coiled-coil" evidence="5">
    <location>
        <begin position="348"/>
        <end position="819"/>
    </location>
</feature>
<dbReference type="InterPro" id="IPR050657">
    <property type="entry name" value="Ankyrin_repeat_domain"/>
</dbReference>
<feature type="compositionally biased region" description="Basic and acidic residues" evidence="3">
    <location>
        <begin position="130"/>
        <end position="139"/>
    </location>
</feature>
<dbReference type="AlphaFoldDB" id="H9H7J3"/>
<dbReference type="PANTHER" id="PTHR24147:SF53">
    <property type="entry name" value="ANKYRIN REPEAT DOMAIN 26"/>
    <property type="match status" value="1"/>
</dbReference>
<dbReference type="Ensembl" id="ENSMODT00000025245.4">
    <property type="protein sequence ID" value="ENSMODP00000024805.3"/>
    <property type="gene ID" value="ENSMODG00000019880.4"/>
</dbReference>
<reference evidence="6" key="2">
    <citation type="submission" date="2025-05" db="UniProtKB">
        <authorList>
            <consortium name="Ensembl"/>
        </authorList>
    </citation>
    <scope>IDENTIFICATION</scope>
</reference>
<dbReference type="Bgee" id="ENSMODG00000019880">
    <property type="expression patterns" value="Expressed in testis and 2 other cell types or tissues"/>
</dbReference>
<reference evidence="6" key="1">
    <citation type="journal article" date="2007" name="Nature">
        <title>Genome of the marsupial Monodelphis domestica reveals innovation in non-coding sequences.</title>
        <authorList>
            <person name="Mikkelsen T.S."/>
            <person name="Wakefield M.J."/>
            <person name="Aken B."/>
            <person name="Amemiya C.T."/>
            <person name="Chang J.L."/>
            <person name="Duke S."/>
            <person name="Garber M."/>
            <person name="Gentles A.J."/>
            <person name="Goodstadt L."/>
            <person name="Heger A."/>
            <person name="Jurka J."/>
            <person name="Kamal M."/>
            <person name="Mauceli E."/>
            <person name="Searle S.M."/>
            <person name="Sharpe T."/>
            <person name="Baker M.L."/>
            <person name="Batzer M.A."/>
            <person name="Benos P.V."/>
            <person name="Belov K."/>
            <person name="Clamp M."/>
            <person name="Cook A."/>
            <person name="Cuff J."/>
            <person name="Das R."/>
            <person name="Davidow L."/>
            <person name="Deakin J.E."/>
            <person name="Fazzari M.J."/>
            <person name="Glass J.L."/>
            <person name="Grabherr M."/>
            <person name="Greally J.M."/>
            <person name="Gu W."/>
            <person name="Hore T.A."/>
            <person name="Huttley G.A."/>
            <person name="Kleber M."/>
            <person name="Jirtle R.L."/>
            <person name="Koina E."/>
            <person name="Lee J.T."/>
            <person name="Mahony S."/>
            <person name="Marra M.A."/>
            <person name="Miller R.D."/>
            <person name="Nicholls R.D."/>
            <person name="Oda M."/>
            <person name="Papenfuss A.T."/>
            <person name="Parra Z.E."/>
            <person name="Pollock D.D."/>
            <person name="Ray D.A."/>
            <person name="Schein J.E."/>
            <person name="Speed T.P."/>
            <person name="Thompson K."/>
            <person name="VandeBerg J.L."/>
            <person name="Wade C.M."/>
            <person name="Walker J.A."/>
            <person name="Waters P.D."/>
            <person name="Webber C."/>
            <person name="Weidman J.R."/>
            <person name="Xie X."/>
            <person name="Zody M.C."/>
            <person name="Baldwin J."/>
            <person name="Abdouelleil A."/>
            <person name="Abdulkadir J."/>
            <person name="Abebe A."/>
            <person name="Abera B."/>
            <person name="Abreu J."/>
            <person name="Acer S.C."/>
            <person name="Aftuck L."/>
            <person name="Alexander A."/>
            <person name="An P."/>
            <person name="Anderson E."/>
            <person name="Anderson S."/>
            <person name="Arachi H."/>
            <person name="Azer M."/>
            <person name="Bachantsang P."/>
            <person name="Barry A."/>
            <person name="Bayul T."/>
            <person name="Berlin A."/>
            <person name="Bessette D."/>
            <person name="Bloom T."/>
            <person name="Bloom T."/>
            <person name="Boguslavskiy L."/>
            <person name="Bonnet C."/>
            <person name="Boukhgalter B."/>
            <person name="Bourzgui I."/>
            <person name="Brown A."/>
            <person name="Cahill P."/>
            <person name="Channer S."/>
            <person name="Cheshatsang Y."/>
            <person name="Chuda L."/>
            <person name="Citroen M."/>
            <person name="Collymore A."/>
            <person name="Cooke P."/>
            <person name="Costello M."/>
            <person name="D'Aco K."/>
            <person name="Daza R."/>
            <person name="De Haan G."/>
            <person name="DeGray S."/>
            <person name="DeMaso C."/>
            <person name="Dhargay N."/>
            <person name="Dooley K."/>
            <person name="Dooley E."/>
            <person name="Doricent M."/>
            <person name="Dorje P."/>
            <person name="Dorjee K."/>
            <person name="Dupes A."/>
            <person name="Elong R."/>
            <person name="Falk J."/>
            <person name="Farina A."/>
            <person name="Faro S."/>
            <person name="Ferguson D."/>
            <person name="Fisher S."/>
            <person name="Foley C.D."/>
            <person name="Franke A."/>
            <person name="Friedrich D."/>
            <person name="Gadbois L."/>
            <person name="Gearin G."/>
            <person name="Gearin C.R."/>
            <person name="Giannoukos G."/>
            <person name="Goode T."/>
            <person name="Graham J."/>
            <person name="Grandbois E."/>
            <person name="Grewal S."/>
            <person name="Gyaltsen K."/>
            <person name="Hafez N."/>
            <person name="Hagos B."/>
            <person name="Hall J."/>
            <person name="Henson C."/>
            <person name="Hollinger A."/>
            <person name="Honan T."/>
            <person name="Huard M.D."/>
            <person name="Hughes L."/>
            <person name="Hurhula B."/>
            <person name="Husby M.E."/>
            <person name="Kamat A."/>
            <person name="Kanga B."/>
            <person name="Kashin S."/>
            <person name="Khazanovich D."/>
            <person name="Kisner P."/>
            <person name="Lance K."/>
            <person name="Lara M."/>
            <person name="Lee W."/>
            <person name="Lennon N."/>
            <person name="Letendre F."/>
            <person name="LeVine R."/>
            <person name="Lipovsky A."/>
            <person name="Liu X."/>
            <person name="Liu J."/>
            <person name="Liu S."/>
            <person name="Lokyitsang T."/>
            <person name="Lokyitsang Y."/>
            <person name="Lubonja R."/>
            <person name="Lui A."/>
            <person name="MacDonald P."/>
            <person name="Magnisalis V."/>
            <person name="Maru K."/>
            <person name="Matthews C."/>
            <person name="McCusker W."/>
            <person name="McDonough S."/>
            <person name="Mehta T."/>
            <person name="Meldrim J."/>
            <person name="Meneus L."/>
            <person name="Mihai O."/>
            <person name="Mihalev A."/>
            <person name="Mihova T."/>
            <person name="Mittelman R."/>
            <person name="Mlenga V."/>
            <person name="Montmayeur A."/>
            <person name="Mulrain L."/>
            <person name="Navidi A."/>
            <person name="Naylor J."/>
            <person name="Negash T."/>
            <person name="Nguyen T."/>
            <person name="Nguyen N."/>
            <person name="Nicol R."/>
            <person name="Norbu C."/>
            <person name="Norbu N."/>
            <person name="Novod N."/>
            <person name="O'Neill B."/>
            <person name="Osman S."/>
            <person name="Markiewicz E."/>
            <person name="Oyono O.L."/>
            <person name="Patti C."/>
            <person name="Phunkhang P."/>
            <person name="Pierre F."/>
            <person name="Priest M."/>
            <person name="Raghuraman S."/>
            <person name="Rege F."/>
            <person name="Reyes R."/>
            <person name="Rise C."/>
            <person name="Rogov P."/>
            <person name="Ross K."/>
            <person name="Ryan E."/>
            <person name="Settipalli S."/>
            <person name="Shea T."/>
            <person name="Sherpa N."/>
            <person name="Shi L."/>
            <person name="Shih D."/>
            <person name="Sparrow T."/>
            <person name="Spaulding J."/>
            <person name="Stalker J."/>
            <person name="Stange-Thomann N."/>
            <person name="Stavropoulos S."/>
            <person name="Stone C."/>
            <person name="Strader C."/>
            <person name="Tesfaye S."/>
            <person name="Thomson T."/>
            <person name="Thoulutsang Y."/>
            <person name="Thoulutsang D."/>
            <person name="Topham K."/>
            <person name="Topping I."/>
            <person name="Tsamla T."/>
            <person name="Vassiliev H."/>
            <person name="Vo A."/>
            <person name="Wangchuk T."/>
            <person name="Wangdi T."/>
            <person name="Weiand M."/>
            <person name="Wilkinson J."/>
            <person name="Wilson A."/>
            <person name="Yadav S."/>
            <person name="Young G."/>
            <person name="Yu Q."/>
            <person name="Zembek L."/>
            <person name="Zhong D."/>
            <person name="Zimmer A."/>
            <person name="Zwirko Z."/>
            <person name="Jaffe D.B."/>
            <person name="Alvarez P."/>
            <person name="Brockman W."/>
            <person name="Butler J."/>
            <person name="Chin C."/>
            <person name="Gnerre S."/>
            <person name="MacCallum I."/>
            <person name="Graves J.A."/>
            <person name="Ponting C.P."/>
            <person name="Breen M."/>
            <person name="Samollow P.B."/>
            <person name="Lander E.S."/>
            <person name="Lindblad-Toh K."/>
        </authorList>
    </citation>
    <scope>NUCLEOTIDE SEQUENCE [LARGE SCALE GENOMIC DNA]</scope>
</reference>
<evidence type="ECO:0000313" key="7">
    <source>
        <dbReference type="Proteomes" id="UP000002280"/>
    </source>
</evidence>
<feature type="compositionally biased region" description="Basic and acidic residues" evidence="3">
    <location>
        <begin position="816"/>
        <end position="830"/>
    </location>
</feature>
<feature type="region of interest" description="Disordered" evidence="3">
    <location>
        <begin position="1135"/>
        <end position="1180"/>
    </location>
</feature>
<dbReference type="Pfam" id="PF12001">
    <property type="entry name" value="DUF3496"/>
    <property type="match status" value="1"/>
</dbReference>
<name>H9H7J3_MONDO</name>
<feature type="coiled-coil region" evidence="2">
    <location>
        <begin position="602"/>
        <end position="678"/>
    </location>
</feature>
<feature type="region of interest" description="Disordered" evidence="3">
    <location>
        <begin position="226"/>
        <end position="277"/>
    </location>
</feature>
<accession>K7E415</accession>
<feature type="domain" description="DUF3496" evidence="4">
    <location>
        <begin position="1069"/>
        <end position="1174"/>
    </location>
</feature>
<feature type="domain" description="CCDC144C-like coiled-coil" evidence="5">
    <location>
        <begin position="68"/>
        <end position="139"/>
    </location>
</feature>